<dbReference type="Proteomes" id="UP001556367">
    <property type="component" value="Unassembled WGS sequence"/>
</dbReference>
<comment type="caution">
    <text evidence="2">The sequence shown here is derived from an EMBL/GenBank/DDBJ whole genome shotgun (WGS) entry which is preliminary data.</text>
</comment>
<evidence type="ECO:0000313" key="2">
    <source>
        <dbReference type="EMBL" id="KAL0950886.1"/>
    </source>
</evidence>
<evidence type="ECO:0000256" key="1">
    <source>
        <dbReference type="SAM" id="MobiDB-lite"/>
    </source>
</evidence>
<dbReference type="EMBL" id="JASNQZ010000011">
    <property type="protein sequence ID" value="KAL0950886.1"/>
    <property type="molecule type" value="Genomic_DNA"/>
</dbReference>
<feature type="region of interest" description="Disordered" evidence="1">
    <location>
        <begin position="1"/>
        <end position="75"/>
    </location>
</feature>
<organism evidence="2 3">
    <name type="scientific">Hohenbuehelia grisea</name>
    <dbReference type="NCBI Taxonomy" id="104357"/>
    <lineage>
        <taxon>Eukaryota</taxon>
        <taxon>Fungi</taxon>
        <taxon>Dikarya</taxon>
        <taxon>Basidiomycota</taxon>
        <taxon>Agaricomycotina</taxon>
        <taxon>Agaricomycetes</taxon>
        <taxon>Agaricomycetidae</taxon>
        <taxon>Agaricales</taxon>
        <taxon>Pleurotineae</taxon>
        <taxon>Pleurotaceae</taxon>
        <taxon>Hohenbuehelia</taxon>
    </lineage>
</organism>
<sequence>MLKRQRPSSPSHSAPEPPLLSDPHPFDLPHREMKRRRTVPPVLDGPSRGWGPEGDTNSSSDESYDEEDFEDVEDIGARVWRGNERSAGPVVHSPGHDCSEYKAANSVLYELHALHQHRLLFASTQSAGPVNQAKPFGSPAYHASATPQSFSKDGFASPSSENLRAQSASASGAGYGHVKATSGSLDGLASHTVPELESVKQRYEDTNRLLGSLFLSRMRDRQ</sequence>
<reference evidence="3" key="1">
    <citation type="submission" date="2024-06" db="EMBL/GenBank/DDBJ databases">
        <title>Multi-omics analyses provide insights into the biosynthesis of the anticancer antibiotic pleurotin in Hohenbuehelia grisea.</title>
        <authorList>
            <person name="Weaver J.A."/>
            <person name="Alberti F."/>
        </authorList>
    </citation>
    <scope>NUCLEOTIDE SEQUENCE [LARGE SCALE GENOMIC DNA]</scope>
    <source>
        <strain evidence="3">T-177</strain>
    </source>
</reference>
<proteinExistence type="predicted"/>
<evidence type="ECO:0000313" key="3">
    <source>
        <dbReference type="Proteomes" id="UP001556367"/>
    </source>
</evidence>
<feature type="compositionally biased region" description="Acidic residues" evidence="1">
    <location>
        <begin position="62"/>
        <end position="74"/>
    </location>
</feature>
<feature type="compositionally biased region" description="Polar residues" evidence="1">
    <location>
        <begin position="145"/>
        <end position="166"/>
    </location>
</feature>
<gene>
    <name evidence="2" type="ORF">HGRIS_007645</name>
</gene>
<accession>A0ABR3J5V1</accession>
<protein>
    <submittedName>
        <fullName evidence="2">Uncharacterized protein</fullName>
    </submittedName>
</protein>
<name>A0ABR3J5V1_9AGAR</name>
<feature type="region of interest" description="Disordered" evidence="1">
    <location>
        <begin position="139"/>
        <end position="176"/>
    </location>
</feature>
<keyword evidence="3" id="KW-1185">Reference proteome</keyword>